<keyword evidence="9" id="KW-1278">Translocase</keyword>
<feature type="transmembrane region" description="Helical" evidence="9">
    <location>
        <begin position="82"/>
        <end position="108"/>
    </location>
</feature>
<evidence type="ECO:0000256" key="4">
    <source>
        <dbReference type="ARBA" id="ARBA00022448"/>
    </source>
</evidence>
<keyword evidence="9" id="KW-0249">Electron transport</keyword>
<comment type="similarity">
    <text evidence="2 9">Belongs to the complex I subunit 3 family.</text>
</comment>
<feature type="transmembrane region" description="Helical" evidence="9">
    <location>
        <begin position="51"/>
        <end position="70"/>
    </location>
</feature>
<comment type="function">
    <text evidence="9">Core subunit of the mitochondrial membrane respiratory chain NADH dehydrogenase (Complex I) which catalyzes electron transfer from NADH through the respiratory chain, using ubiquinone as an electron acceptor. Essential for the catalytic activity of complex I.</text>
</comment>
<dbReference type="GO" id="GO:0008137">
    <property type="term" value="F:NADH dehydrogenase (ubiquinone) activity"/>
    <property type="evidence" value="ECO:0007669"/>
    <property type="project" value="UniProtKB-UniRule"/>
</dbReference>
<dbReference type="GeneID" id="14216964"/>
<protein>
    <recommendedName>
        <fullName evidence="3 9">NADH-ubiquinone oxidoreductase chain 3</fullName>
        <ecNumber evidence="9">7.1.1.2</ecNumber>
    </recommendedName>
</protein>
<dbReference type="RefSeq" id="YP_007183163.1">
    <property type="nucleotide sequence ID" value="NC_019808.1"/>
</dbReference>
<dbReference type="InterPro" id="IPR000440">
    <property type="entry name" value="NADH_UbQ/plastoQ_OxRdtase_su3"/>
</dbReference>
<organism evidence="10">
    <name type="scientific">Macracanthorhynchus hirudinaceus</name>
    <name type="common">Giant thorny-headed worm</name>
    <dbReference type="NCBI Taxonomy" id="1032456"/>
    <lineage>
        <taxon>Eukaryota</taxon>
        <taxon>Metazoa</taxon>
        <taxon>Spiralia</taxon>
        <taxon>Lophotrochozoa</taxon>
        <taxon>Acanthocephala</taxon>
        <taxon>Archiacanthocephala</taxon>
        <taxon>Oligacanthorhynchida</taxon>
        <taxon>Oligacanthorhynchidae</taxon>
        <taxon>Macracanthorhynchus</taxon>
    </lineage>
</organism>
<evidence type="ECO:0000256" key="7">
    <source>
        <dbReference type="ARBA" id="ARBA00023136"/>
    </source>
</evidence>
<keyword evidence="6 9" id="KW-1133">Transmembrane helix</keyword>
<dbReference type="Gene3D" id="1.20.58.1610">
    <property type="entry name" value="NADH:ubiquinone/plastoquinone oxidoreductase, chain 3"/>
    <property type="match status" value="1"/>
</dbReference>
<dbReference type="Pfam" id="PF00507">
    <property type="entry name" value="Oxidored_q4"/>
    <property type="match status" value="1"/>
</dbReference>
<dbReference type="EC" id="7.1.1.2" evidence="9"/>
<dbReference type="GO" id="GO:0030964">
    <property type="term" value="C:NADH dehydrogenase complex"/>
    <property type="evidence" value="ECO:0007669"/>
    <property type="project" value="TreeGrafter"/>
</dbReference>
<proteinExistence type="inferred from homology"/>
<name>K0JAJ3_MACHR</name>
<dbReference type="PANTHER" id="PTHR11058:SF9">
    <property type="entry name" value="NADH-UBIQUINONE OXIDOREDUCTASE CHAIN 3"/>
    <property type="match status" value="1"/>
</dbReference>
<evidence type="ECO:0000256" key="8">
    <source>
        <dbReference type="ARBA" id="ARBA00049551"/>
    </source>
</evidence>
<dbReference type="GO" id="GO:0031966">
    <property type="term" value="C:mitochondrial membrane"/>
    <property type="evidence" value="ECO:0007669"/>
    <property type="project" value="UniProtKB-SubCell"/>
</dbReference>
<keyword evidence="7 9" id="KW-0472">Membrane</keyword>
<gene>
    <name evidence="10" type="primary">ND3</name>
</gene>
<keyword evidence="9 10" id="KW-0496">Mitochondrion</keyword>
<evidence type="ECO:0000256" key="5">
    <source>
        <dbReference type="ARBA" id="ARBA00022692"/>
    </source>
</evidence>
<comment type="subcellular location">
    <subcellularLocation>
        <location evidence="1">Membrane</location>
    </subcellularLocation>
    <subcellularLocation>
        <location evidence="9">Mitochondrion membrane</location>
        <topology evidence="9">Multi-pass membrane protein</topology>
    </subcellularLocation>
</comment>
<dbReference type="AlphaFoldDB" id="K0JAJ3"/>
<keyword evidence="9" id="KW-0830">Ubiquinone</keyword>
<keyword evidence="9" id="KW-0520">NAD</keyword>
<dbReference type="EMBL" id="FR856886">
    <property type="protein sequence ID" value="CCA94501.2"/>
    <property type="molecule type" value="Genomic_DNA"/>
</dbReference>
<sequence length="110" mass="12609">MAMIIGFISIGMWLISLIIMSRSLMVDNFTSAFECGFTSMFQEGVKMSVRFYHMLVVFLLMDVEVVMLFFMPYVKFMSLGMVYGMAVVVVVIYFIGLLYELFIGGLSWSE</sequence>
<geneLocation type="mitochondrion" evidence="10"/>
<evidence type="ECO:0000256" key="6">
    <source>
        <dbReference type="ARBA" id="ARBA00022989"/>
    </source>
</evidence>
<dbReference type="CTD" id="4537"/>
<evidence type="ECO:0000256" key="1">
    <source>
        <dbReference type="ARBA" id="ARBA00004370"/>
    </source>
</evidence>
<dbReference type="InterPro" id="IPR038430">
    <property type="entry name" value="NDAH_ubi_oxred_su3_sf"/>
</dbReference>
<reference evidence="10" key="1">
    <citation type="journal article" date="2013" name="Mol. Phylogenet. Evol.">
        <title>Phylogenetic analyses of endoparasitic Acanthocephala based on mitochondrial genomes suggest secondary loss of sensory organs.</title>
        <authorList>
            <person name="Weber M."/>
            <person name="Wey-Fabrizius A.R."/>
            <person name="Podsiadlowski L."/>
            <person name="Witek A."/>
            <person name="Schill R.O."/>
            <person name="Sugar L."/>
            <person name="Herlyn H."/>
            <person name="Hankeln T."/>
        </authorList>
    </citation>
    <scope>NUCLEOTIDE SEQUENCE</scope>
</reference>
<evidence type="ECO:0000256" key="9">
    <source>
        <dbReference type="RuleBase" id="RU003640"/>
    </source>
</evidence>
<keyword evidence="5 9" id="KW-0812">Transmembrane</keyword>
<evidence type="ECO:0000256" key="2">
    <source>
        <dbReference type="ARBA" id="ARBA00008472"/>
    </source>
</evidence>
<evidence type="ECO:0000313" key="10">
    <source>
        <dbReference type="EMBL" id="CCA94501.2"/>
    </source>
</evidence>
<accession>K0JAJ3</accession>
<keyword evidence="4 9" id="KW-0813">Transport</keyword>
<comment type="catalytic activity">
    <reaction evidence="8 9">
        <text>a ubiquinone + NADH + 5 H(+)(in) = a ubiquinol + NAD(+) + 4 H(+)(out)</text>
        <dbReference type="Rhea" id="RHEA:29091"/>
        <dbReference type="Rhea" id="RHEA-COMP:9565"/>
        <dbReference type="Rhea" id="RHEA-COMP:9566"/>
        <dbReference type="ChEBI" id="CHEBI:15378"/>
        <dbReference type="ChEBI" id="CHEBI:16389"/>
        <dbReference type="ChEBI" id="CHEBI:17976"/>
        <dbReference type="ChEBI" id="CHEBI:57540"/>
        <dbReference type="ChEBI" id="CHEBI:57945"/>
        <dbReference type="EC" id="7.1.1.2"/>
    </reaction>
</comment>
<dbReference type="PANTHER" id="PTHR11058">
    <property type="entry name" value="NADH-UBIQUINONE OXIDOREDUCTASE CHAIN 3"/>
    <property type="match status" value="1"/>
</dbReference>
<evidence type="ECO:0000256" key="3">
    <source>
        <dbReference type="ARBA" id="ARBA00021007"/>
    </source>
</evidence>
<keyword evidence="9" id="KW-0679">Respiratory chain</keyword>